<organism evidence="2">
    <name type="scientific">marine metagenome</name>
    <dbReference type="NCBI Taxonomy" id="408172"/>
    <lineage>
        <taxon>unclassified sequences</taxon>
        <taxon>metagenomes</taxon>
        <taxon>ecological metagenomes</taxon>
    </lineage>
</organism>
<name>A0A382G1W4_9ZZZZ</name>
<sequence>VVESGAGEVTEVPSGDRDDYFLGPPPADDDW</sequence>
<reference evidence="2" key="1">
    <citation type="submission" date="2018-05" db="EMBL/GenBank/DDBJ databases">
        <authorList>
            <person name="Lanie J.A."/>
            <person name="Ng W.-L."/>
            <person name="Kazmierczak K.M."/>
            <person name="Andrzejewski T.M."/>
            <person name="Davidsen T.M."/>
            <person name="Wayne K.J."/>
            <person name="Tettelin H."/>
            <person name="Glass J.I."/>
            <person name="Rusch D."/>
            <person name="Podicherti R."/>
            <person name="Tsui H.-C.T."/>
            <person name="Winkler M.E."/>
        </authorList>
    </citation>
    <scope>NUCLEOTIDE SEQUENCE</scope>
</reference>
<feature type="region of interest" description="Disordered" evidence="1">
    <location>
        <begin position="1"/>
        <end position="31"/>
    </location>
</feature>
<accession>A0A382G1W4</accession>
<dbReference type="EMBL" id="UINC01053125">
    <property type="protein sequence ID" value="SVB69268.1"/>
    <property type="molecule type" value="Genomic_DNA"/>
</dbReference>
<evidence type="ECO:0000256" key="1">
    <source>
        <dbReference type="SAM" id="MobiDB-lite"/>
    </source>
</evidence>
<dbReference type="AlphaFoldDB" id="A0A382G1W4"/>
<proteinExistence type="predicted"/>
<feature type="non-terminal residue" evidence="2">
    <location>
        <position position="1"/>
    </location>
</feature>
<evidence type="ECO:0000313" key="2">
    <source>
        <dbReference type="EMBL" id="SVB69268.1"/>
    </source>
</evidence>
<gene>
    <name evidence="2" type="ORF">METZ01_LOCUS222122</name>
</gene>
<protein>
    <submittedName>
        <fullName evidence="2">Uncharacterized protein</fullName>
    </submittedName>
</protein>